<evidence type="ECO:0000259" key="9">
    <source>
        <dbReference type="PROSITE" id="PS50026"/>
    </source>
</evidence>
<dbReference type="InterPro" id="IPR013320">
    <property type="entry name" value="ConA-like_dom_sf"/>
</dbReference>
<keyword evidence="8" id="KW-0175">Coiled coil</keyword>
<dbReference type="InterPro" id="IPR000742">
    <property type="entry name" value="EGF"/>
</dbReference>
<evidence type="ECO:0000256" key="1">
    <source>
        <dbReference type="ARBA" id="ARBA00022536"/>
    </source>
</evidence>
<evidence type="ECO:0000256" key="2">
    <source>
        <dbReference type="ARBA" id="ARBA00022729"/>
    </source>
</evidence>
<dbReference type="GeneTree" id="ENSGT00810000125439"/>
<evidence type="ECO:0000256" key="5">
    <source>
        <dbReference type="ARBA" id="ARBA00023157"/>
    </source>
</evidence>
<dbReference type="InterPro" id="IPR018097">
    <property type="entry name" value="EGF_Ca-bd_CS"/>
</dbReference>
<sequence>CRMSFAGFGVDPGLQIDVLSELRPGEAAGVRQVPGLHNGSKAFLFQDTSRSVKASAETAEVFFQKLRNKYEFTVLVTLKQAYLNSGVILSVHHLDHRYLELESSGHRNEIRLHYRSDSHRSHTEVFPYILADDKWHRLSLAVSASHLILHVDCNKIYERVVEKPYMDLPLGTTFWLGQRNNAHGFFKGIMQDVQLLVMPQGFISQCPDLNRTCPTCNDFHGLVQKIMELQDILAKTSAKLSRAEQRMNKLDQCYCERTCTVKGNIYREFESWTDGCKNCTCMNGTVQCEALICPFSDCALNSAPAYVDGKCCKECQPVCIFEGRTYFEGQRETVYSNSGDCVLFECKDHKMQRVPKSGCPALNCPESQQISLSHSCCKVCKGHDFCSEGHNCMEHSVCRNLEDRAVCSCQDGFRTLREDNAYCEDIDECAEGRHYCRENTMCVNTPGSFMCICKTGYIRIDDYSCTEHDECITNQHNCDENALCFNTVGGHNCVCKPGYTGNGTICKAFCKDGCRNGGACIASNVCACPQGFTGPSCETDIDECSDGFVQCDSRANCINLPGWYHCECRDGYHDNGMFSPGGESCEDIDECGTGRHSCANDTVCFNLDGGYDCRCPHGKNCTGDCIHEDKIKHNGQIWVLENDRCSVCSCQRGYVMCRRMVCDCENPTVDLFCCPECDPRLSSQCLHQSGELSYNSGDTWVQNCQQCRCLQGEVDCWPLTCPEVDCEFSVLPESECCPRCVTDPCQADTIRNDITKTCLDETNVVRFTGSSWIKHGTECTLCQCKQCTQSGGKWNKQSLGIHRKLLVVCPTSLMGRVDLSVAGFCSPRTVTRCR</sequence>
<feature type="domain" description="EGF-like" evidence="9">
    <location>
        <begin position="540"/>
        <end position="586"/>
    </location>
</feature>
<dbReference type="GO" id="GO:0005737">
    <property type="term" value="C:cytoplasm"/>
    <property type="evidence" value="ECO:0007669"/>
    <property type="project" value="TreeGrafter"/>
</dbReference>
<dbReference type="InterPro" id="IPR048287">
    <property type="entry name" value="TSPN-like_N"/>
</dbReference>
<dbReference type="Pfam" id="PF12947">
    <property type="entry name" value="EGF_3"/>
    <property type="match status" value="1"/>
</dbReference>
<keyword evidence="6" id="KW-0325">Glycoprotein</keyword>
<dbReference type="SUPFAM" id="SSF57603">
    <property type="entry name" value="FnI-like domain"/>
    <property type="match status" value="2"/>
</dbReference>
<dbReference type="FunFam" id="2.10.25.10:FF:000102">
    <property type="entry name" value="Protein kinase C-binding protein NELL2"/>
    <property type="match status" value="1"/>
</dbReference>
<reference evidence="11" key="2">
    <citation type="submission" date="2025-09" db="UniProtKB">
        <authorList>
            <consortium name="Ensembl"/>
        </authorList>
    </citation>
    <scope>IDENTIFICATION</scope>
</reference>
<feature type="disulfide bond" evidence="7">
    <location>
        <begin position="510"/>
        <end position="520"/>
    </location>
</feature>
<dbReference type="FunFam" id="2.10.70.10:FF:000023">
    <property type="entry name" value="protein kinase C-binding protein NELL2"/>
    <property type="match status" value="1"/>
</dbReference>
<dbReference type="InterPro" id="IPR024731">
    <property type="entry name" value="NELL2-like_EGF"/>
</dbReference>
<dbReference type="InterPro" id="IPR049883">
    <property type="entry name" value="NOTCH1_EGF-like"/>
</dbReference>
<dbReference type="Pfam" id="PF02210">
    <property type="entry name" value="Laminin_G_2"/>
    <property type="match status" value="1"/>
</dbReference>
<dbReference type="SMART" id="SM00179">
    <property type="entry name" value="EGF_CA"/>
    <property type="match status" value="5"/>
</dbReference>
<dbReference type="Gene3D" id="6.20.200.20">
    <property type="match status" value="2"/>
</dbReference>
<dbReference type="InterPro" id="IPR051586">
    <property type="entry name" value="PKC-binding_NELL"/>
</dbReference>
<feature type="domain" description="VWFC" evidence="10">
    <location>
        <begin position="683"/>
        <end position="741"/>
    </location>
</feature>
<reference evidence="11" key="1">
    <citation type="submission" date="2025-08" db="UniProtKB">
        <authorList>
            <consortium name="Ensembl"/>
        </authorList>
    </citation>
    <scope>IDENTIFICATION</scope>
</reference>
<dbReference type="Pfam" id="PF00093">
    <property type="entry name" value="VWC"/>
    <property type="match status" value="2"/>
</dbReference>
<dbReference type="PANTHER" id="PTHR24042">
    <property type="entry name" value="NEL HOMOLOG"/>
    <property type="match status" value="1"/>
</dbReference>
<dbReference type="FunFam" id="2.10.25.10:FF:000120">
    <property type="entry name" value="Protein kinase C-binding protein NELL1"/>
    <property type="match status" value="1"/>
</dbReference>
<dbReference type="PROSITE" id="PS50184">
    <property type="entry name" value="VWFC_2"/>
    <property type="match status" value="2"/>
</dbReference>
<dbReference type="PROSITE" id="PS00010">
    <property type="entry name" value="ASX_HYDROXYL"/>
    <property type="match status" value="3"/>
</dbReference>
<dbReference type="SMART" id="SM00215">
    <property type="entry name" value="VWC_out"/>
    <property type="match status" value="2"/>
</dbReference>
<feature type="domain" description="EGF-like" evidence="9">
    <location>
        <begin position="467"/>
        <end position="507"/>
    </location>
</feature>
<evidence type="ECO:0000256" key="3">
    <source>
        <dbReference type="ARBA" id="ARBA00022737"/>
    </source>
</evidence>
<dbReference type="SMART" id="SM00282">
    <property type="entry name" value="LamG"/>
    <property type="match status" value="1"/>
</dbReference>
<dbReference type="AlphaFoldDB" id="A0A7M4ENI9"/>
<dbReference type="PROSITE" id="PS01187">
    <property type="entry name" value="EGF_CA"/>
    <property type="match status" value="1"/>
</dbReference>
<gene>
    <name evidence="11" type="primary">NELL2</name>
</gene>
<dbReference type="PANTHER" id="PTHR24042:SF0">
    <property type="entry name" value="PROTEIN KINASE C-BINDING PROTEIN NELL2"/>
    <property type="match status" value="1"/>
</dbReference>
<keyword evidence="1 7" id="KW-0245">EGF-like domain</keyword>
<evidence type="ECO:0000256" key="8">
    <source>
        <dbReference type="SAM" id="Coils"/>
    </source>
</evidence>
<feature type="domain" description="EGF-like" evidence="9">
    <location>
        <begin position="508"/>
        <end position="538"/>
    </location>
</feature>
<feature type="domain" description="VWFC" evidence="10">
    <location>
        <begin position="257"/>
        <end position="316"/>
    </location>
</feature>
<evidence type="ECO:0000313" key="11">
    <source>
        <dbReference type="Ensembl" id="ENSCPRP00005012402.1"/>
    </source>
</evidence>
<dbReference type="Pfam" id="PF07645">
    <property type="entry name" value="EGF_CA"/>
    <property type="match status" value="3"/>
</dbReference>
<dbReference type="GO" id="GO:0071679">
    <property type="term" value="P:commissural neuron axon guidance"/>
    <property type="evidence" value="ECO:0007669"/>
    <property type="project" value="Ensembl"/>
</dbReference>
<feature type="disulfide bond" evidence="7">
    <location>
        <begin position="528"/>
        <end position="537"/>
    </location>
</feature>
<organism evidence="11 12">
    <name type="scientific">Crocodylus porosus</name>
    <name type="common">Saltwater crocodile</name>
    <name type="synonym">Estuarine crocodile</name>
    <dbReference type="NCBI Taxonomy" id="8502"/>
    <lineage>
        <taxon>Eukaryota</taxon>
        <taxon>Metazoa</taxon>
        <taxon>Chordata</taxon>
        <taxon>Craniata</taxon>
        <taxon>Vertebrata</taxon>
        <taxon>Euteleostomi</taxon>
        <taxon>Archelosauria</taxon>
        <taxon>Archosauria</taxon>
        <taxon>Crocodylia</taxon>
        <taxon>Longirostres</taxon>
        <taxon>Crocodylidae</taxon>
        <taxon>Crocodylus</taxon>
    </lineage>
</organism>
<dbReference type="InterPro" id="IPR001007">
    <property type="entry name" value="VWF_dom"/>
</dbReference>
<dbReference type="Proteomes" id="UP000594220">
    <property type="component" value="Unplaced"/>
</dbReference>
<feature type="domain" description="EGF-like" evidence="9">
    <location>
        <begin position="587"/>
        <end position="622"/>
    </location>
</feature>
<evidence type="ECO:0000313" key="12">
    <source>
        <dbReference type="Proteomes" id="UP000594220"/>
    </source>
</evidence>
<dbReference type="Gene3D" id="2.60.120.200">
    <property type="match status" value="1"/>
</dbReference>
<dbReference type="FunFam" id="2.10.25.10:FF:000111">
    <property type="entry name" value="Protein kinase C-binding protein NELL2"/>
    <property type="match status" value="1"/>
</dbReference>
<dbReference type="SMART" id="SM00181">
    <property type="entry name" value="EGF"/>
    <property type="match status" value="6"/>
</dbReference>
<dbReference type="GO" id="GO:0008201">
    <property type="term" value="F:heparin binding"/>
    <property type="evidence" value="ECO:0007669"/>
    <property type="project" value="TreeGrafter"/>
</dbReference>
<dbReference type="InterPro" id="IPR001881">
    <property type="entry name" value="EGF-like_Ca-bd_dom"/>
</dbReference>
<dbReference type="GO" id="GO:0005080">
    <property type="term" value="F:protein kinase C binding"/>
    <property type="evidence" value="ECO:0007669"/>
    <property type="project" value="TreeGrafter"/>
</dbReference>
<feature type="coiled-coil region" evidence="8">
    <location>
        <begin position="226"/>
        <end position="253"/>
    </location>
</feature>
<dbReference type="FunFam" id="2.10.25.10:FF:000211">
    <property type="entry name" value="Protein kinase C-binding protein NELL1"/>
    <property type="match status" value="1"/>
</dbReference>
<keyword evidence="5 7" id="KW-1015">Disulfide bond</keyword>
<name>A0A7M4ENI9_CROPO</name>
<protein>
    <submittedName>
        <fullName evidence="11">Neural EGFL like 2</fullName>
    </submittedName>
</protein>
<dbReference type="SUPFAM" id="SSF57184">
    <property type="entry name" value="Growth factor receptor domain"/>
    <property type="match status" value="1"/>
</dbReference>
<dbReference type="InterPro" id="IPR001791">
    <property type="entry name" value="Laminin_G"/>
</dbReference>
<evidence type="ECO:0000259" key="10">
    <source>
        <dbReference type="PROSITE" id="PS50184"/>
    </source>
</evidence>
<keyword evidence="4" id="KW-0106">Calcium</keyword>
<dbReference type="SUPFAM" id="SSF49899">
    <property type="entry name" value="Concanavalin A-like lectins/glucanases"/>
    <property type="match status" value="1"/>
</dbReference>
<dbReference type="FunFam" id="2.10.25.10:FF:000121">
    <property type="entry name" value="Neural EGFL like 2"/>
    <property type="match status" value="1"/>
</dbReference>
<feature type="domain" description="EGF-like" evidence="9">
    <location>
        <begin position="425"/>
        <end position="466"/>
    </location>
</feature>
<dbReference type="PROSITE" id="PS00022">
    <property type="entry name" value="EGF_1"/>
    <property type="match status" value="1"/>
</dbReference>
<keyword evidence="2" id="KW-0732">Signal</keyword>
<evidence type="ECO:0000256" key="4">
    <source>
        <dbReference type="ARBA" id="ARBA00022837"/>
    </source>
</evidence>
<dbReference type="SUPFAM" id="SSF57196">
    <property type="entry name" value="EGF/Laminin"/>
    <property type="match status" value="2"/>
</dbReference>
<keyword evidence="12" id="KW-1185">Reference proteome</keyword>
<dbReference type="PROSITE" id="PS50026">
    <property type="entry name" value="EGF_3"/>
    <property type="match status" value="6"/>
</dbReference>
<dbReference type="GO" id="GO:0005615">
    <property type="term" value="C:extracellular space"/>
    <property type="evidence" value="ECO:0007669"/>
    <property type="project" value="TreeGrafter"/>
</dbReference>
<dbReference type="CDD" id="cd00110">
    <property type="entry name" value="LamG"/>
    <property type="match status" value="1"/>
</dbReference>
<accession>A0A7M4ENI9</accession>
<dbReference type="GO" id="GO:0009566">
    <property type="term" value="P:fertilization"/>
    <property type="evidence" value="ECO:0007669"/>
    <property type="project" value="Ensembl"/>
</dbReference>
<dbReference type="GO" id="GO:0005509">
    <property type="term" value="F:calcium ion binding"/>
    <property type="evidence" value="ECO:0007669"/>
    <property type="project" value="Ensembl"/>
</dbReference>
<dbReference type="Ensembl" id="ENSCPRT00005014603.1">
    <property type="protein sequence ID" value="ENSCPRP00005012402.1"/>
    <property type="gene ID" value="ENSCPRG00005008673.1"/>
</dbReference>
<proteinExistence type="predicted"/>
<dbReference type="Gene3D" id="2.10.25.10">
    <property type="entry name" value="Laminin"/>
    <property type="match status" value="6"/>
</dbReference>
<feature type="domain" description="EGF-like" evidence="9">
    <location>
        <begin position="382"/>
        <end position="424"/>
    </location>
</feature>
<dbReference type="CDD" id="cd00054">
    <property type="entry name" value="EGF_CA"/>
    <property type="match status" value="3"/>
</dbReference>
<dbReference type="PROSITE" id="PS01208">
    <property type="entry name" value="VWFC_1"/>
    <property type="match status" value="2"/>
</dbReference>
<dbReference type="Gene3D" id="2.10.70.10">
    <property type="entry name" value="Complement Module, domain 1"/>
    <property type="match status" value="1"/>
</dbReference>
<dbReference type="FunFam" id="2.60.120.200:FF:000015">
    <property type="entry name" value="protein kinase C-binding protein NELL1"/>
    <property type="match status" value="1"/>
</dbReference>
<keyword evidence="3" id="KW-0677">Repeat</keyword>
<evidence type="ECO:0000256" key="7">
    <source>
        <dbReference type="PROSITE-ProRule" id="PRU00076"/>
    </source>
</evidence>
<dbReference type="SMART" id="SM00210">
    <property type="entry name" value="TSPN"/>
    <property type="match status" value="1"/>
</dbReference>
<dbReference type="OMA" id="QXYLELE"/>
<evidence type="ECO:0000256" key="6">
    <source>
        <dbReference type="ARBA" id="ARBA00023180"/>
    </source>
</evidence>
<dbReference type="PROSITE" id="PS01186">
    <property type="entry name" value="EGF_2"/>
    <property type="match status" value="3"/>
</dbReference>
<dbReference type="InterPro" id="IPR009030">
    <property type="entry name" value="Growth_fac_rcpt_cys_sf"/>
</dbReference>
<dbReference type="InterPro" id="IPR000152">
    <property type="entry name" value="EGF-type_Asp/Asn_hydroxyl_site"/>
</dbReference>
<dbReference type="SMART" id="SM00214">
    <property type="entry name" value="VWC"/>
    <property type="match status" value="3"/>
</dbReference>
<dbReference type="GO" id="GO:0042802">
    <property type="term" value="F:identical protein binding"/>
    <property type="evidence" value="ECO:0007669"/>
    <property type="project" value="Ensembl"/>
</dbReference>
<comment type="caution">
    <text evidence="7">Lacks conserved residue(s) required for the propagation of feature annotation.</text>
</comment>